<dbReference type="Gene3D" id="3.30.70.270">
    <property type="match status" value="2"/>
</dbReference>
<dbReference type="InterPro" id="IPR043128">
    <property type="entry name" value="Rev_trsase/Diguanyl_cyclase"/>
</dbReference>
<dbReference type="Gene3D" id="3.10.10.10">
    <property type="entry name" value="HIV Type 1 Reverse Transcriptase, subunit A, domain 1"/>
    <property type="match status" value="1"/>
</dbReference>
<evidence type="ECO:0000259" key="1">
    <source>
        <dbReference type="Pfam" id="PF00078"/>
    </source>
</evidence>
<dbReference type="PANTHER" id="PTHR24559:SF440">
    <property type="entry name" value="RIBONUCLEASE H"/>
    <property type="match status" value="1"/>
</dbReference>
<protein>
    <recommendedName>
        <fullName evidence="1">Reverse transcriptase domain-containing protein</fullName>
    </recommendedName>
</protein>
<organism evidence="2 3">
    <name type="scientific">Austropuccinia psidii MF-1</name>
    <dbReference type="NCBI Taxonomy" id="1389203"/>
    <lineage>
        <taxon>Eukaryota</taxon>
        <taxon>Fungi</taxon>
        <taxon>Dikarya</taxon>
        <taxon>Basidiomycota</taxon>
        <taxon>Pucciniomycotina</taxon>
        <taxon>Pucciniomycetes</taxon>
        <taxon>Pucciniales</taxon>
        <taxon>Sphaerophragmiaceae</taxon>
        <taxon>Austropuccinia</taxon>
    </lineage>
</organism>
<evidence type="ECO:0000313" key="3">
    <source>
        <dbReference type="Proteomes" id="UP000765509"/>
    </source>
</evidence>
<dbReference type="PANTHER" id="PTHR24559">
    <property type="entry name" value="TRANSPOSON TY3-I GAG-POL POLYPROTEIN"/>
    <property type="match status" value="1"/>
</dbReference>
<evidence type="ECO:0000313" key="2">
    <source>
        <dbReference type="EMBL" id="MBW0484929.1"/>
    </source>
</evidence>
<name>A0A9Q3GZV6_9BASI</name>
<reference evidence="2" key="1">
    <citation type="submission" date="2021-03" db="EMBL/GenBank/DDBJ databases">
        <title>Draft genome sequence of rust myrtle Austropuccinia psidii MF-1, a brazilian biotype.</title>
        <authorList>
            <person name="Quecine M.C."/>
            <person name="Pachon D.M.R."/>
            <person name="Bonatelli M.L."/>
            <person name="Correr F.H."/>
            <person name="Franceschini L.M."/>
            <person name="Leite T.F."/>
            <person name="Margarido G.R.A."/>
            <person name="Almeida C.A."/>
            <person name="Ferrarezi J.A."/>
            <person name="Labate C.A."/>
        </authorList>
    </citation>
    <scope>NUCLEOTIDE SEQUENCE</scope>
    <source>
        <strain evidence="2">MF-1</strain>
    </source>
</reference>
<gene>
    <name evidence="2" type="ORF">O181_024644</name>
</gene>
<dbReference type="InterPro" id="IPR053134">
    <property type="entry name" value="RNA-dir_DNA_polymerase"/>
</dbReference>
<dbReference type="Pfam" id="PF00078">
    <property type="entry name" value="RVT_1"/>
    <property type="match status" value="1"/>
</dbReference>
<dbReference type="AlphaFoldDB" id="A0A9Q3GZV6"/>
<dbReference type="EMBL" id="AVOT02007917">
    <property type="protein sequence ID" value="MBW0484929.1"/>
    <property type="molecule type" value="Genomic_DNA"/>
</dbReference>
<feature type="domain" description="Reverse transcriptase" evidence="1">
    <location>
        <begin position="120"/>
        <end position="242"/>
    </location>
</feature>
<dbReference type="InterPro" id="IPR000477">
    <property type="entry name" value="RT_dom"/>
</dbReference>
<dbReference type="InterPro" id="IPR043502">
    <property type="entry name" value="DNA/RNA_pol_sf"/>
</dbReference>
<dbReference type="SUPFAM" id="SSF56672">
    <property type="entry name" value="DNA/RNA polymerases"/>
    <property type="match status" value="1"/>
</dbReference>
<comment type="caution">
    <text evidence="2">The sequence shown here is derived from an EMBL/GenBank/DDBJ whole genome shotgun (WGS) entry which is preliminary data.</text>
</comment>
<sequence>MMKAVPSSYNNYLVVFSKVKAEKLPPYHACDHHIELEGSLPIVGVIYSLSNQESDTLRAYISENVNRAFIRSSCSSPGEPVLSGKKKDVGLCLCVDYCKLNAVTMKEKYHVLPMNQLLTVFNSSSISSNIYLCGAYNLLRIKKYDVIFTAFRPKYYSYEYLVIPFGLTNAPASFQNLDSDILSELLDFYVSVYLDDIMLFPRLTKSIPHVSTVPSRLRSNNPFSKASKRLFHVSSVEYLGYVFSSGGLMMYQEEVKQIFNWTPPRNLKAVKSSLGFANYYSCFINNSSKTISPLTKFLKKYSCFPLNEDTLKKLKKVKEAFTTAPILLYPPL</sequence>
<keyword evidence="3" id="KW-1185">Reference proteome</keyword>
<dbReference type="Proteomes" id="UP000765509">
    <property type="component" value="Unassembled WGS sequence"/>
</dbReference>
<proteinExistence type="predicted"/>
<accession>A0A9Q3GZV6</accession>
<dbReference type="CDD" id="cd01647">
    <property type="entry name" value="RT_LTR"/>
    <property type="match status" value="1"/>
</dbReference>